<dbReference type="OrthoDB" id="1240422at2"/>
<evidence type="ECO:0000313" key="3">
    <source>
        <dbReference type="Proteomes" id="UP000223913"/>
    </source>
</evidence>
<protein>
    <submittedName>
        <fullName evidence="2">Uncharacterized protein</fullName>
    </submittedName>
</protein>
<feature type="compositionally biased region" description="Polar residues" evidence="1">
    <location>
        <begin position="14"/>
        <end position="33"/>
    </location>
</feature>
<organism evidence="2 3">
    <name type="scientific">Flavilitoribacter nigricans (strain ATCC 23147 / DSM 23189 / NBRC 102662 / NCIMB 1420 / SS-2)</name>
    <name type="common">Lewinella nigricans</name>
    <dbReference type="NCBI Taxonomy" id="1122177"/>
    <lineage>
        <taxon>Bacteria</taxon>
        <taxon>Pseudomonadati</taxon>
        <taxon>Bacteroidota</taxon>
        <taxon>Saprospiria</taxon>
        <taxon>Saprospirales</taxon>
        <taxon>Lewinellaceae</taxon>
        <taxon>Flavilitoribacter</taxon>
    </lineage>
</organism>
<comment type="caution">
    <text evidence="2">The sequence shown here is derived from an EMBL/GenBank/DDBJ whole genome shotgun (WGS) entry which is preliminary data.</text>
</comment>
<proteinExistence type="predicted"/>
<evidence type="ECO:0000256" key="1">
    <source>
        <dbReference type="SAM" id="MobiDB-lite"/>
    </source>
</evidence>
<feature type="region of interest" description="Disordered" evidence="1">
    <location>
        <begin position="1"/>
        <end position="36"/>
    </location>
</feature>
<evidence type="ECO:0000313" key="2">
    <source>
        <dbReference type="EMBL" id="PHN02210.1"/>
    </source>
</evidence>
<dbReference type="EMBL" id="PDUD01000043">
    <property type="protein sequence ID" value="PHN02210.1"/>
    <property type="molecule type" value="Genomic_DNA"/>
</dbReference>
<dbReference type="Proteomes" id="UP000223913">
    <property type="component" value="Unassembled WGS sequence"/>
</dbReference>
<gene>
    <name evidence="2" type="ORF">CRP01_33285</name>
</gene>
<accession>A0A2D0N1A1</accession>
<dbReference type="AlphaFoldDB" id="A0A2D0N1A1"/>
<reference evidence="2 3" key="1">
    <citation type="submission" date="2017-10" db="EMBL/GenBank/DDBJ databases">
        <title>The draft genome sequence of Lewinella nigricans NBRC 102662.</title>
        <authorList>
            <person name="Wang K."/>
        </authorList>
    </citation>
    <scope>NUCLEOTIDE SEQUENCE [LARGE SCALE GENOMIC DNA]</scope>
    <source>
        <strain evidence="2 3">NBRC 102662</strain>
    </source>
</reference>
<dbReference type="RefSeq" id="WP_099154401.1">
    <property type="nucleotide sequence ID" value="NZ_PDUD01000043.1"/>
</dbReference>
<name>A0A2D0N1A1_FLAN2</name>
<sequence length="388" mass="43886">MNTHADKKQKNKSHSAANAVSGKQGNSESTFQFADNRPEAVVQRKLQEVSNNSPRVKEAAQLQNMITNHFRKQQDIQKKGNRTGLTNNSKGQIIQRAIDVETPSFRKWKKDTETDADYVYRTYFRNNEREQRLCQATGSTPKDIIAILNRYNDDDRGFRSIQHLESSVHSDLFQSFFRAGYHKRRANLPANQGRIPVNSPENSPRMKVYRTMGARELAEIRKWADQQNNIKTDLIVGDPDLEREVNDIEKDLELPRSGSPLPVRNHLGGYDQATTYTNPGREPKFLIEFTLTRQAPRLLQDTNTIALQYPNPRGAIAQIHQWHNTQFERAPADGGGGEGLSPGRIGLKSENRGGEALSIAIGENTETRELFQTMVSKVKIVNSIPAKP</sequence>
<keyword evidence="3" id="KW-1185">Reference proteome</keyword>